<proteinExistence type="predicted"/>
<name>A0ABY7EPT3_MYAAR</name>
<evidence type="ECO:0000313" key="2">
    <source>
        <dbReference type="Proteomes" id="UP001164746"/>
    </source>
</evidence>
<dbReference type="Proteomes" id="UP001164746">
    <property type="component" value="Chromosome 8"/>
</dbReference>
<organism evidence="1 2">
    <name type="scientific">Mya arenaria</name>
    <name type="common">Soft-shell clam</name>
    <dbReference type="NCBI Taxonomy" id="6604"/>
    <lineage>
        <taxon>Eukaryota</taxon>
        <taxon>Metazoa</taxon>
        <taxon>Spiralia</taxon>
        <taxon>Lophotrochozoa</taxon>
        <taxon>Mollusca</taxon>
        <taxon>Bivalvia</taxon>
        <taxon>Autobranchia</taxon>
        <taxon>Heteroconchia</taxon>
        <taxon>Euheterodonta</taxon>
        <taxon>Imparidentia</taxon>
        <taxon>Neoheterodontei</taxon>
        <taxon>Myida</taxon>
        <taxon>Myoidea</taxon>
        <taxon>Myidae</taxon>
        <taxon>Mya</taxon>
    </lineage>
</organism>
<protein>
    <submittedName>
        <fullName evidence="1">Uncharacterized protein</fullName>
    </submittedName>
</protein>
<evidence type="ECO:0000313" key="1">
    <source>
        <dbReference type="EMBL" id="WAR11865.1"/>
    </source>
</evidence>
<dbReference type="Gene3D" id="3.30.420.10">
    <property type="entry name" value="Ribonuclease H-like superfamily/Ribonuclease H"/>
    <property type="match status" value="1"/>
</dbReference>
<keyword evidence="2" id="KW-1185">Reference proteome</keyword>
<dbReference type="EMBL" id="CP111019">
    <property type="protein sequence ID" value="WAR11865.1"/>
    <property type="molecule type" value="Genomic_DNA"/>
</dbReference>
<reference evidence="1" key="1">
    <citation type="submission" date="2022-11" db="EMBL/GenBank/DDBJ databases">
        <title>Centuries of genome instability and evolution in soft-shell clam transmissible cancer (bioRxiv).</title>
        <authorList>
            <person name="Hart S.F.M."/>
            <person name="Yonemitsu M.A."/>
            <person name="Giersch R.M."/>
            <person name="Beal B.F."/>
            <person name="Arriagada G."/>
            <person name="Davis B.W."/>
            <person name="Ostrander E.A."/>
            <person name="Goff S.P."/>
            <person name="Metzger M.J."/>
        </authorList>
    </citation>
    <scope>NUCLEOTIDE SEQUENCE</scope>
    <source>
        <strain evidence="1">MELC-2E11</strain>
        <tissue evidence="1">Siphon/mantle</tissue>
    </source>
</reference>
<gene>
    <name evidence="1" type="ORF">MAR_026045</name>
</gene>
<accession>A0ABY7EPT3</accession>
<dbReference type="InterPro" id="IPR036397">
    <property type="entry name" value="RNaseH_sf"/>
</dbReference>
<sequence length="158" mass="18094">MANLEVDMRGRLFNRPKFNCGIAEYIVAGRLVVFSDESKFNVNNADGRMTIYLRYYVKQLRKETLGGSVMIWGAINLLVICDANRNANLYISQILTPTCSKHDVGYIDVRPVLPLYKSLRQHSSKSKMVFDAGYIELYFDNAISIQEGIAKRGEHTWY</sequence>